<dbReference type="Gene3D" id="3.30.40.100">
    <property type="match status" value="1"/>
</dbReference>
<dbReference type="Proteomes" id="UP000515908">
    <property type="component" value="Chromosome 09"/>
</dbReference>
<keyword evidence="2" id="KW-0863">Zinc-finger</keyword>
<protein>
    <submittedName>
        <fullName evidence="6">CW-type Zinc Finger, putative</fullName>
    </submittedName>
</protein>
<evidence type="ECO:0000256" key="3">
    <source>
        <dbReference type="ARBA" id="ARBA00022833"/>
    </source>
</evidence>
<evidence type="ECO:0000313" key="7">
    <source>
        <dbReference type="Proteomes" id="UP000515908"/>
    </source>
</evidence>
<accession>A0A7G2CHP7</accession>
<feature type="compositionally biased region" description="Basic and acidic residues" evidence="4">
    <location>
        <begin position="588"/>
        <end position="605"/>
    </location>
</feature>
<evidence type="ECO:0000259" key="5">
    <source>
        <dbReference type="PROSITE" id="PS51050"/>
    </source>
</evidence>
<dbReference type="VEuPathDB" id="TriTrypDB:ADEAN_000522200"/>
<reference evidence="6 7" key="1">
    <citation type="submission" date="2020-08" db="EMBL/GenBank/DDBJ databases">
        <authorList>
            <person name="Newling K."/>
            <person name="Davey J."/>
            <person name="Forrester S."/>
        </authorList>
    </citation>
    <scope>NUCLEOTIDE SEQUENCE [LARGE SCALE GENOMIC DNA]</scope>
    <source>
        <strain evidence="7">Crithidia deanei Carvalho (ATCC PRA-265)</strain>
    </source>
</reference>
<organism evidence="6 7">
    <name type="scientific">Angomonas deanei</name>
    <dbReference type="NCBI Taxonomy" id="59799"/>
    <lineage>
        <taxon>Eukaryota</taxon>
        <taxon>Discoba</taxon>
        <taxon>Euglenozoa</taxon>
        <taxon>Kinetoplastea</taxon>
        <taxon>Metakinetoplastina</taxon>
        <taxon>Trypanosomatida</taxon>
        <taxon>Trypanosomatidae</taxon>
        <taxon>Strigomonadinae</taxon>
        <taxon>Angomonas</taxon>
    </lineage>
</organism>
<feature type="region of interest" description="Disordered" evidence="4">
    <location>
        <begin position="556"/>
        <end position="640"/>
    </location>
</feature>
<feature type="domain" description="CW-type" evidence="5">
    <location>
        <begin position="647"/>
        <end position="692"/>
    </location>
</feature>
<keyword evidence="1" id="KW-0479">Metal-binding</keyword>
<dbReference type="AlphaFoldDB" id="A0A7G2CHP7"/>
<feature type="region of interest" description="Disordered" evidence="4">
    <location>
        <begin position="201"/>
        <end position="220"/>
    </location>
</feature>
<gene>
    <name evidence="6" type="ORF">ADEAN_000522200</name>
</gene>
<dbReference type="Pfam" id="PF07496">
    <property type="entry name" value="zf-CW"/>
    <property type="match status" value="1"/>
</dbReference>
<sequence>MSSKKEEKLGTIPRYIPLPHELYKLRVRYPSVTEAVTLECAVCKQWVTTKVVDHIPAEVEDPVASSSDQLEAFEELQQTVWKPYVKKTISAERDASAFHSERISKIIEGKVEQLKKRRRGKTAEEENEATAMLASIAKRKLEGGDAASTPPPPVEVCPYYIQNPLLFHCGWTYCEKVDQLMDLRVQWLQTLYKGVVLAQREQEESTTSSEEEAEGKEKVVTPKKPILEEKLLSSDVKFNNIDAFRELLNKTLAEELDFRRNERLANRSEKSGGDQPVDIEKALNSIPQLAATKLSKSIQLTSDSLIDTREGRKEIQQAWVQAAAYVLVHDSDDTVLSCFCWATCEWCGKVRRLAQPFPGGGFPFICSLLPNLTCDTTEMEGIVQYTTQYCGRVLEQIALASPVLPVPLRRAYTFQRQQWLHDHLLPLSREYMKVRKAPKKKGKKAAAPPTEEEEEEKDLLSCVFNEPTVQYVRDKIILKLLSCEPRSVRNPKPYKSREKAFRRLAPVEPFLPYLKDLVAAVKQKTATGHLRYVFQSFKTVQEKRGEVLRQVLLSDGPQGNHAVANTVSADRSPVKKKPSKPSASQETDDTKAERKAPKEKKESVKKERKAPKEKKKKEEDEDVPPQSLPSDTPVKVERRGRPPKNVSLEVVNWVQCDVCDKWRIVPHKIGSTVTFWQCNMRPNTTCDDPDEG</sequence>
<dbReference type="PROSITE" id="PS51050">
    <property type="entry name" value="ZF_CW"/>
    <property type="match status" value="1"/>
</dbReference>
<evidence type="ECO:0000256" key="2">
    <source>
        <dbReference type="ARBA" id="ARBA00022771"/>
    </source>
</evidence>
<evidence type="ECO:0000256" key="4">
    <source>
        <dbReference type="SAM" id="MobiDB-lite"/>
    </source>
</evidence>
<name>A0A7G2CHP7_9TRYP</name>
<dbReference type="GO" id="GO:0008270">
    <property type="term" value="F:zinc ion binding"/>
    <property type="evidence" value="ECO:0007669"/>
    <property type="project" value="UniProtKB-KW"/>
</dbReference>
<proteinExistence type="predicted"/>
<dbReference type="EMBL" id="LR877153">
    <property type="protein sequence ID" value="CAD2217742.1"/>
    <property type="molecule type" value="Genomic_DNA"/>
</dbReference>
<evidence type="ECO:0000313" key="6">
    <source>
        <dbReference type="EMBL" id="CAD2217742.1"/>
    </source>
</evidence>
<dbReference type="InterPro" id="IPR011124">
    <property type="entry name" value="Znf_CW"/>
</dbReference>
<keyword evidence="7" id="KW-1185">Reference proteome</keyword>
<keyword evidence="3" id="KW-0862">Zinc</keyword>
<evidence type="ECO:0000256" key="1">
    <source>
        <dbReference type="ARBA" id="ARBA00022723"/>
    </source>
</evidence>
<feature type="compositionally biased region" description="Basic residues" evidence="4">
    <location>
        <begin position="606"/>
        <end position="615"/>
    </location>
</feature>